<evidence type="ECO:0000313" key="4">
    <source>
        <dbReference type="EMBL" id="KAF7290252.1"/>
    </source>
</evidence>
<dbReference type="Pfam" id="PF20152">
    <property type="entry name" value="DUF6534"/>
    <property type="match status" value="1"/>
</dbReference>
<keyword evidence="2" id="KW-0812">Transmembrane</keyword>
<feature type="transmembrane region" description="Helical" evidence="2">
    <location>
        <begin position="53"/>
        <end position="81"/>
    </location>
</feature>
<feature type="compositionally biased region" description="Basic and acidic residues" evidence="1">
    <location>
        <begin position="305"/>
        <end position="321"/>
    </location>
</feature>
<proteinExistence type="predicted"/>
<reference evidence="4" key="1">
    <citation type="submission" date="2020-05" db="EMBL/GenBank/DDBJ databases">
        <title>Mycena genomes resolve the evolution of fungal bioluminescence.</title>
        <authorList>
            <person name="Tsai I.J."/>
        </authorList>
    </citation>
    <scope>NUCLEOTIDE SEQUENCE</scope>
    <source>
        <strain evidence="4">171206Taipei</strain>
    </source>
</reference>
<feature type="transmembrane region" description="Helical" evidence="2">
    <location>
        <begin position="123"/>
        <end position="148"/>
    </location>
</feature>
<feature type="transmembrane region" description="Helical" evidence="2">
    <location>
        <begin position="6"/>
        <end position="32"/>
    </location>
</feature>
<dbReference type="EMBL" id="JACAZF010000015">
    <property type="protein sequence ID" value="KAF7290252.1"/>
    <property type="molecule type" value="Genomic_DNA"/>
</dbReference>
<dbReference type="PANTHER" id="PTHR40465">
    <property type="entry name" value="CHROMOSOME 1, WHOLE GENOME SHOTGUN SEQUENCE"/>
    <property type="match status" value="1"/>
</dbReference>
<organism evidence="4 5">
    <name type="scientific">Mycena indigotica</name>
    <dbReference type="NCBI Taxonomy" id="2126181"/>
    <lineage>
        <taxon>Eukaryota</taxon>
        <taxon>Fungi</taxon>
        <taxon>Dikarya</taxon>
        <taxon>Basidiomycota</taxon>
        <taxon>Agaricomycotina</taxon>
        <taxon>Agaricomycetes</taxon>
        <taxon>Agaricomycetidae</taxon>
        <taxon>Agaricales</taxon>
        <taxon>Marasmiineae</taxon>
        <taxon>Mycenaceae</taxon>
        <taxon>Mycena</taxon>
    </lineage>
</organism>
<keyword evidence="2" id="KW-1133">Transmembrane helix</keyword>
<evidence type="ECO:0000259" key="3">
    <source>
        <dbReference type="Pfam" id="PF20152"/>
    </source>
</evidence>
<feature type="transmembrane region" description="Helical" evidence="2">
    <location>
        <begin position="197"/>
        <end position="224"/>
    </location>
</feature>
<accession>A0A8H6VQE9</accession>
<feature type="transmembrane region" description="Helical" evidence="2">
    <location>
        <begin position="230"/>
        <end position="252"/>
    </location>
</feature>
<protein>
    <recommendedName>
        <fullName evidence="3">DUF6534 domain-containing protein</fullName>
    </recommendedName>
</protein>
<gene>
    <name evidence="4" type="ORF">MIND_01338900</name>
</gene>
<feature type="region of interest" description="Disordered" evidence="1">
    <location>
        <begin position="260"/>
        <end position="282"/>
    </location>
</feature>
<comment type="caution">
    <text evidence="4">The sequence shown here is derived from an EMBL/GenBank/DDBJ whole genome shotgun (WGS) entry which is preliminary data.</text>
</comment>
<evidence type="ECO:0000256" key="2">
    <source>
        <dbReference type="SAM" id="Phobius"/>
    </source>
</evidence>
<dbReference type="AlphaFoldDB" id="A0A8H6VQE9"/>
<feature type="transmembrane region" description="Helical" evidence="2">
    <location>
        <begin position="93"/>
        <end position="111"/>
    </location>
</feature>
<dbReference type="InterPro" id="IPR045339">
    <property type="entry name" value="DUF6534"/>
</dbReference>
<dbReference type="OrthoDB" id="3203775at2759"/>
<keyword evidence="2" id="KW-0472">Membrane</keyword>
<dbReference type="RefSeq" id="XP_037213830.1">
    <property type="nucleotide sequence ID" value="XM_037369834.1"/>
</dbReference>
<feature type="compositionally biased region" description="Basic residues" evidence="1">
    <location>
        <begin position="322"/>
        <end position="332"/>
    </location>
</feature>
<keyword evidence="5" id="KW-1185">Reference proteome</keyword>
<dbReference type="GeneID" id="59352350"/>
<evidence type="ECO:0000256" key="1">
    <source>
        <dbReference type="SAM" id="MobiDB-lite"/>
    </source>
</evidence>
<feature type="region of interest" description="Disordered" evidence="1">
    <location>
        <begin position="305"/>
        <end position="332"/>
    </location>
</feature>
<feature type="domain" description="DUF6534" evidence="3">
    <location>
        <begin position="169"/>
        <end position="253"/>
    </location>
</feature>
<evidence type="ECO:0000313" key="5">
    <source>
        <dbReference type="Proteomes" id="UP000636479"/>
    </source>
</evidence>
<name>A0A8H6VQE9_9AGAR</name>
<dbReference type="Proteomes" id="UP000636479">
    <property type="component" value="Unassembled WGS sequence"/>
</dbReference>
<dbReference type="PANTHER" id="PTHR40465:SF1">
    <property type="entry name" value="DUF6534 DOMAIN-CONTAINING PROTEIN"/>
    <property type="match status" value="1"/>
</dbReference>
<feature type="transmembrane region" description="Helical" evidence="2">
    <location>
        <begin position="163"/>
        <end position="185"/>
    </location>
</feature>
<sequence>MSSPALQSFLAPALVGTWANSLAYMLELVLAWRYYTGRRHHTRPSNKGLAPWIVALQLVVDTMGTVFSWAAAYLVLIVHWGDVAYLANNPWPLPLYVISTGLSGYIEQLYLIRRYGALSKNYFICAVLALGATTSMGAAIGVGVVTFIHPSITDRKIVVPVTLLWFISSAVADAAIACALVFQLIKYQSPFKQTQHVVRRLIVSSVQTGSVTGLFTTLALVGFVAWPDTAITLAFGFFLGRVYGCTLLYNLVSVRRARDGGDTTDLSDERISGSRSRGREARERATALDTFGGIHVHQIVQVTKDTEISPTKDDGDDISTRDHKHPAMGREL</sequence>